<feature type="domain" description="CoA-binding" evidence="1">
    <location>
        <begin position="10"/>
        <end position="112"/>
    </location>
</feature>
<dbReference type="Proteomes" id="UP000268321">
    <property type="component" value="Unassembled WGS sequence"/>
</dbReference>
<reference evidence="3" key="1">
    <citation type="journal article" date="2018" name="Nat. Microbiol.">
        <title>Leveraging single-cell genomics to expand the fungal tree of life.</title>
        <authorList>
            <person name="Ahrendt S.R."/>
            <person name="Quandt C.A."/>
            <person name="Ciobanu D."/>
            <person name="Clum A."/>
            <person name="Salamov A."/>
            <person name="Andreopoulos B."/>
            <person name="Cheng J.F."/>
            <person name="Woyke T."/>
            <person name="Pelin A."/>
            <person name="Henrissat B."/>
            <person name="Reynolds N.K."/>
            <person name="Benny G.L."/>
            <person name="Smith M.E."/>
            <person name="James T.Y."/>
            <person name="Grigoriev I.V."/>
        </authorList>
    </citation>
    <scope>NUCLEOTIDE SEQUENCE [LARGE SCALE GENOMIC DNA]</scope>
    <source>
        <strain evidence="3">Baker2002</strain>
    </source>
</reference>
<evidence type="ECO:0000313" key="3">
    <source>
        <dbReference type="Proteomes" id="UP000268321"/>
    </source>
</evidence>
<dbReference type="AlphaFoldDB" id="A0A4P9ZKJ8"/>
<gene>
    <name evidence="2" type="ORF">METBISCDRAFT_25272</name>
</gene>
<dbReference type="Pfam" id="PF13380">
    <property type="entry name" value="CoA_binding_2"/>
    <property type="match status" value="1"/>
</dbReference>
<keyword evidence="3" id="KW-1185">Reference proteome</keyword>
<dbReference type="EMBL" id="ML004428">
    <property type="protein sequence ID" value="RKP33092.1"/>
    <property type="molecule type" value="Genomic_DNA"/>
</dbReference>
<proteinExistence type="predicted"/>
<name>A0A4P9ZKJ8_9ASCO</name>
<evidence type="ECO:0000313" key="2">
    <source>
        <dbReference type="EMBL" id="RKP33092.1"/>
    </source>
</evidence>
<accession>A0A4P9ZKJ8</accession>
<sequence>MATFKNFFGSDREYFGIKIFSWYVSHELSVILINPREEILGQKVMASIKRVLAALAEKKNIAHHKLSAADDTLDEISGVLGYKAYDQAALEKVAAIGLEDKTVHEDECILVQGESGLYRSNL</sequence>
<evidence type="ECO:0000259" key="1">
    <source>
        <dbReference type="Pfam" id="PF13380"/>
    </source>
</evidence>
<dbReference type="Gene3D" id="3.40.50.720">
    <property type="entry name" value="NAD(P)-binding Rossmann-like Domain"/>
    <property type="match status" value="1"/>
</dbReference>
<protein>
    <recommendedName>
        <fullName evidence="1">CoA-binding domain-containing protein</fullName>
    </recommendedName>
</protein>
<dbReference type="OrthoDB" id="5138418at2759"/>
<dbReference type="InterPro" id="IPR003781">
    <property type="entry name" value="CoA-bd"/>
</dbReference>
<organism evidence="2 3">
    <name type="scientific">Metschnikowia bicuspidata</name>
    <dbReference type="NCBI Taxonomy" id="27322"/>
    <lineage>
        <taxon>Eukaryota</taxon>
        <taxon>Fungi</taxon>
        <taxon>Dikarya</taxon>
        <taxon>Ascomycota</taxon>
        <taxon>Saccharomycotina</taxon>
        <taxon>Pichiomycetes</taxon>
        <taxon>Metschnikowiaceae</taxon>
        <taxon>Metschnikowia</taxon>
    </lineage>
</organism>